<accession>A0A7M7PP34</accession>
<feature type="region of interest" description="Disordered" evidence="1">
    <location>
        <begin position="423"/>
        <end position="460"/>
    </location>
</feature>
<feature type="compositionally biased region" description="Low complexity" evidence="1">
    <location>
        <begin position="41"/>
        <end position="58"/>
    </location>
</feature>
<dbReference type="GeneID" id="115929546"/>
<feature type="compositionally biased region" description="Low complexity" evidence="1">
    <location>
        <begin position="139"/>
        <end position="149"/>
    </location>
</feature>
<feature type="compositionally biased region" description="Basic and acidic residues" evidence="1">
    <location>
        <begin position="388"/>
        <end position="402"/>
    </location>
</feature>
<dbReference type="InParanoid" id="A0A7M7PP34"/>
<name>A0A7M7PP34_STRPU</name>
<reference evidence="3" key="1">
    <citation type="submission" date="2015-02" db="EMBL/GenBank/DDBJ databases">
        <title>Genome sequencing for Strongylocentrotus purpuratus.</title>
        <authorList>
            <person name="Murali S."/>
            <person name="Liu Y."/>
            <person name="Vee V."/>
            <person name="English A."/>
            <person name="Wang M."/>
            <person name="Skinner E."/>
            <person name="Han Y."/>
            <person name="Muzny D.M."/>
            <person name="Worley K.C."/>
            <person name="Gibbs R.A."/>
        </authorList>
    </citation>
    <scope>NUCLEOTIDE SEQUENCE</scope>
</reference>
<dbReference type="EnsemblMetazoa" id="XM_030998789">
    <property type="protein sequence ID" value="XP_030854649"/>
    <property type="gene ID" value="LOC115929546"/>
</dbReference>
<keyword evidence="3" id="KW-1185">Reference proteome</keyword>
<dbReference type="AlphaFoldDB" id="A0A7M7PP34"/>
<evidence type="ECO:0000256" key="1">
    <source>
        <dbReference type="SAM" id="MobiDB-lite"/>
    </source>
</evidence>
<feature type="compositionally biased region" description="Polar residues" evidence="1">
    <location>
        <begin position="336"/>
        <end position="345"/>
    </location>
</feature>
<sequence length="473" mass="52133">MFDSYGISEGRLSQLTDTTMKDTSISGQEPMSGSFSTITWPKAPSTVSSPSPVSKPATRSSLSRPAHTKAFMAEKMSPYNSLLRSLTDDFSGLSGSNGYQKATPATTTAIPANSTAAKGYSAATATEQPQRRSLRLTPQSTATSAAQQQGLRRRTPQQGTNLESGTGHKSGSSSKQPRASQRRSPRFTPPARQGQRVPLMSAGQPLTPQVKKATYPAKLPQPDLESRGRHHAHSPPVRGSPTKSVRTRYPVELVQRYEADRKEVQGSSTSGRPSGAAVAATYPSRLAQDRKSPAAGRYTDAPTGQEVAPSTEWERYPARLPHHHSSSATSRYSHSPTRQEVASATEQKRYAAMLPPYTRTTRPSETRDGGNITQSPEIASRLRRSARRSLDPEKRDRSREESSLGADVEDSYDRSFMRRKVARRRRVAFEDERSQRFPAEDTDDEHSSQRFRFSRESDEEMTLQTYPTAITVV</sequence>
<feature type="compositionally biased region" description="Basic and acidic residues" evidence="1">
    <location>
        <begin position="427"/>
        <end position="456"/>
    </location>
</feature>
<feature type="compositionally biased region" description="Low complexity" evidence="1">
    <location>
        <begin position="326"/>
        <end position="335"/>
    </location>
</feature>
<protein>
    <submittedName>
        <fullName evidence="2">Uncharacterized protein</fullName>
    </submittedName>
</protein>
<feature type="compositionally biased region" description="Polar residues" evidence="1">
    <location>
        <begin position="11"/>
        <end position="39"/>
    </location>
</feature>
<proteinExistence type="predicted"/>
<reference evidence="2" key="2">
    <citation type="submission" date="2021-01" db="UniProtKB">
        <authorList>
            <consortium name="EnsemblMetazoa"/>
        </authorList>
    </citation>
    <scope>IDENTIFICATION</scope>
</reference>
<feature type="region of interest" description="Disordered" evidence="1">
    <location>
        <begin position="1"/>
        <end position="73"/>
    </location>
</feature>
<feature type="compositionally biased region" description="Low complexity" evidence="1">
    <location>
        <begin position="164"/>
        <end position="175"/>
    </location>
</feature>
<organism evidence="2 3">
    <name type="scientific">Strongylocentrotus purpuratus</name>
    <name type="common">Purple sea urchin</name>
    <dbReference type="NCBI Taxonomy" id="7668"/>
    <lineage>
        <taxon>Eukaryota</taxon>
        <taxon>Metazoa</taxon>
        <taxon>Echinodermata</taxon>
        <taxon>Eleutherozoa</taxon>
        <taxon>Echinozoa</taxon>
        <taxon>Echinoidea</taxon>
        <taxon>Euechinoidea</taxon>
        <taxon>Echinacea</taxon>
        <taxon>Camarodonta</taxon>
        <taxon>Echinidea</taxon>
        <taxon>Strongylocentrotidae</taxon>
        <taxon>Strongylocentrotus</taxon>
    </lineage>
</organism>
<evidence type="ECO:0000313" key="3">
    <source>
        <dbReference type="Proteomes" id="UP000007110"/>
    </source>
</evidence>
<dbReference type="Proteomes" id="UP000007110">
    <property type="component" value="Unassembled WGS sequence"/>
</dbReference>
<feature type="region of interest" description="Disordered" evidence="1">
    <location>
        <begin position="120"/>
        <end position="409"/>
    </location>
</feature>
<dbReference type="KEGG" id="spu:115929546"/>
<dbReference type="RefSeq" id="XP_030854649.1">
    <property type="nucleotide sequence ID" value="XM_030998789.1"/>
</dbReference>
<evidence type="ECO:0000313" key="2">
    <source>
        <dbReference type="EnsemblMetazoa" id="XP_030854649"/>
    </source>
</evidence>
<feature type="compositionally biased region" description="Basic and acidic residues" evidence="1">
    <location>
        <begin position="255"/>
        <end position="264"/>
    </location>
</feature>